<dbReference type="EMBL" id="PGCJ01000023">
    <property type="protein sequence ID" value="PLW56272.1"/>
    <property type="molecule type" value="Genomic_DNA"/>
</dbReference>
<reference evidence="2 3" key="1">
    <citation type="submission" date="2017-11" db="EMBL/GenBank/DDBJ databases">
        <title>De novo assembly and phasing of dikaryotic genomes from two isolates of Puccinia coronata f. sp. avenae, the causal agent of oat crown rust.</title>
        <authorList>
            <person name="Miller M.E."/>
            <person name="Zhang Y."/>
            <person name="Omidvar V."/>
            <person name="Sperschneider J."/>
            <person name="Schwessinger B."/>
            <person name="Raley C."/>
            <person name="Palmer J.M."/>
            <person name="Garnica D."/>
            <person name="Upadhyaya N."/>
            <person name="Rathjen J."/>
            <person name="Taylor J.M."/>
            <person name="Park R.F."/>
            <person name="Dodds P.N."/>
            <person name="Hirsch C.D."/>
            <person name="Kianian S.F."/>
            <person name="Figueroa M."/>
        </authorList>
    </citation>
    <scope>NUCLEOTIDE SEQUENCE [LARGE SCALE GENOMIC DNA]</scope>
    <source>
        <strain evidence="2">12NC29</strain>
    </source>
</reference>
<evidence type="ECO:0000256" key="1">
    <source>
        <dbReference type="SAM" id="MobiDB-lite"/>
    </source>
</evidence>
<evidence type="ECO:0000313" key="2">
    <source>
        <dbReference type="EMBL" id="PLW56272.1"/>
    </source>
</evidence>
<dbReference type="Proteomes" id="UP000235388">
    <property type="component" value="Unassembled WGS sequence"/>
</dbReference>
<feature type="region of interest" description="Disordered" evidence="1">
    <location>
        <begin position="35"/>
        <end position="140"/>
    </location>
</feature>
<proteinExistence type="predicted"/>
<feature type="compositionally biased region" description="Polar residues" evidence="1">
    <location>
        <begin position="109"/>
        <end position="138"/>
    </location>
</feature>
<sequence length="226" mass="24940">MAHPNIKAPNHPHRSVQVLEEPNDLAAVAKRIMKGGLTGFPGCTPGDQEDTTPQANCGGIKPLASKRDYTTKALSSTPEPPSSRSPSPTNPPKGYMEDPFILHSPCIPASSSSVPHYTNTDENETVPTSPLSTRSNTPDYDPEGRAYYERHGGPFRAFLHSCGIAEEDQQTRTILDRLEISDWTVFMHTTLDNYLHWGLELTAAQRLVRGGRKVILAMEELDFDED</sequence>
<comment type="caution">
    <text evidence="2">The sequence shown here is derived from an EMBL/GenBank/DDBJ whole genome shotgun (WGS) entry which is preliminary data.</text>
</comment>
<evidence type="ECO:0000313" key="3">
    <source>
        <dbReference type="Proteomes" id="UP000235388"/>
    </source>
</evidence>
<gene>
    <name evidence="2" type="ORF">PCANC_02045</name>
</gene>
<dbReference type="AlphaFoldDB" id="A0A2N5W235"/>
<accession>A0A2N5W235</accession>
<name>A0A2N5W235_9BASI</name>
<feature type="compositionally biased region" description="Pro residues" evidence="1">
    <location>
        <begin position="78"/>
        <end position="91"/>
    </location>
</feature>
<protein>
    <submittedName>
        <fullName evidence="2">Uncharacterized protein</fullName>
    </submittedName>
</protein>
<keyword evidence="3" id="KW-1185">Reference proteome</keyword>
<organism evidence="2 3">
    <name type="scientific">Puccinia coronata f. sp. avenae</name>
    <dbReference type="NCBI Taxonomy" id="200324"/>
    <lineage>
        <taxon>Eukaryota</taxon>
        <taxon>Fungi</taxon>
        <taxon>Dikarya</taxon>
        <taxon>Basidiomycota</taxon>
        <taxon>Pucciniomycotina</taxon>
        <taxon>Pucciniomycetes</taxon>
        <taxon>Pucciniales</taxon>
        <taxon>Pucciniaceae</taxon>
        <taxon>Puccinia</taxon>
    </lineage>
</organism>